<sequence length="245" mass="26621">MIERLFSFTLRSLLAQTDRNFSVILAAHDVPAAWHDVSCKPGFHLIRADWTPEPPTSANDDGGRKKWLIKQAVRAGVGGLLMFMDADDWVASDLVEKVRAEMRPCHLGAVVRSGFALDYASLRTAPFPIAGAFNGPFHALCGSCTIGRIVATASETHLLDPHEALGSHHEWEARAAQGGFPLAYPATAGLYMVGTGENHSETHGPFARWRRQVTQSVRTSGTLLDPEMARTFGQSLNTLRTSTAG</sequence>
<organism evidence="1 2">
    <name type="scientific">Teichococcus globiformis</name>
    <dbReference type="NCBI Taxonomy" id="2307229"/>
    <lineage>
        <taxon>Bacteria</taxon>
        <taxon>Pseudomonadati</taxon>
        <taxon>Pseudomonadota</taxon>
        <taxon>Alphaproteobacteria</taxon>
        <taxon>Acetobacterales</taxon>
        <taxon>Roseomonadaceae</taxon>
        <taxon>Roseomonas</taxon>
    </lineage>
</organism>
<evidence type="ECO:0000313" key="2">
    <source>
        <dbReference type="Proteomes" id="UP001595593"/>
    </source>
</evidence>
<dbReference type="EMBL" id="JBHRTN010000006">
    <property type="protein sequence ID" value="MFC3124365.1"/>
    <property type="molecule type" value="Genomic_DNA"/>
</dbReference>
<dbReference type="InterPro" id="IPR029044">
    <property type="entry name" value="Nucleotide-diphossugar_trans"/>
</dbReference>
<keyword evidence="2" id="KW-1185">Reference proteome</keyword>
<dbReference type="RefSeq" id="WP_379594790.1">
    <property type="nucleotide sequence ID" value="NZ_JBHRTN010000006.1"/>
</dbReference>
<evidence type="ECO:0008006" key="3">
    <source>
        <dbReference type="Google" id="ProtNLM"/>
    </source>
</evidence>
<comment type="caution">
    <text evidence="1">The sequence shown here is derived from an EMBL/GenBank/DDBJ whole genome shotgun (WGS) entry which is preliminary data.</text>
</comment>
<dbReference type="SUPFAM" id="SSF53448">
    <property type="entry name" value="Nucleotide-diphospho-sugar transferases"/>
    <property type="match status" value="1"/>
</dbReference>
<accession>A0ABV7FW04</accession>
<protein>
    <recommendedName>
        <fullName evidence="3">Glycosyltransferase 2-like domain-containing protein</fullName>
    </recommendedName>
</protein>
<proteinExistence type="predicted"/>
<dbReference type="Proteomes" id="UP001595593">
    <property type="component" value="Unassembled WGS sequence"/>
</dbReference>
<reference evidence="2" key="1">
    <citation type="journal article" date="2019" name="Int. J. Syst. Evol. Microbiol.">
        <title>The Global Catalogue of Microorganisms (GCM) 10K type strain sequencing project: providing services to taxonomists for standard genome sequencing and annotation.</title>
        <authorList>
            <consortium name="The Broad Institute Genomics Platform"/>
            <consortium name="The Broad Institute Genome Sequencing Center for Infectious Disease"/>
            <person name="Wu L."/>
            <person name="Ma J."/>
        </authorList>
    </citation>
    <scope>NUCLEOTIDE SEQUENCE [LARGE SCALE GENOMIC DNA]</scope>
    <source>
        <strain evidence="2">KCTC 52094</strain>
    </source>
</reference>
<name>A0ABV7FW04_9PROT</name>
<evidence type="ECO:0000313" key="1">
    <source>
        <dbReference type="EMBL" id="MFC3124365.1"/>
    </source>
</evidence>
<gene>
    <name evidence="1" type="ORF">ACFOD4_04765</name>
</gene>